<feature type="region of interest" description="Disordered" evidence="1">
    <location>
        <begin position="25"/>
        <end position="50"/>
    </location>
</feature>
<dbReference type="RefSeq" id="WP_146391254.1">
    <property type="nucleotide sequence ID" value="NZ_SJPK01000004.1"/>
</dbReference>
<evidence type="ECO:0000256" key="2">
    <source>
        <dbReference type="SAM" id="SignalP"/>
    </source>
</evidence>
<evidence type="ECO:0000256" key="1">
    <source>
        <dbReference type="SAM" id="MobiDB-lite"/>
    </source>
</evidence>
<comment type="caution">
    <text evidence="3">The sequence shown here is derived from an EMBL/GenBank/DDBJ whole genome shotgun (WGS) entry which is preliminary data.</text>
</comment>
<proteinExistence type="predicted"/>
<sequence length="114" mass="12938" precursor="true">MKRLIAIAAVAATLSFLIPASSASASDHSRRGHGHQTHQRHHGNSYHGRYGFGSRYRPVVIRPYSSNYRYRSGYSSRPYGYRPSRHHGHYPSYGNRSGVHLDINGVHILGRHHH</sequence>
<keyword evidence="2" id="KW-0732">Signal</keyword>
<name>A0A5C5XXT7_9BACT</name>
<evidence type="ECO:0000313" key="4">
    <source>
        <dbReference type="Proteomes" id="UP000318053"/>
    </source>
</evidence>
<protein>
    <submittedName>
        <fullName evidence="3">Uncharacterized protein</fullName>
    </submittedName>
</protein>
<organism evidence="3 4">
    <name type="scientific">Allorhodopirellula solitaria</name>
    <dbReference type="NCBI Taxonomy" id="2527987"/>
    <lineage>
        <taxon>Bacteria</taxon>
        <taxon>Pseudomonadati</taxon>
        <taxon>Planctomycetota</taxon>
        <taxon>Planctomycetia</taxon>
        <taxon>Pirellulales</taxon>
        <taxon>Pirellulaceae</taxon>
        <taxon>Allorhodopirellula</taxon>
    </lineage>
</organism>
<accession>A0A5C5XXT7</accession>
<feature type="compositionally biased region" description="Basic residues" evidence="1">
    <location>
        <begin position="30"/>
        <end position="44"/>
    </location>
</feature>
<evidence type="ECO:0000313" key="3">
    <source>
        <dbReference type="EMBL" id="TWT67369.1"/>
    </source>
</evidence>
<dbReference type="AlphaFoldDB" id="A0A5C5XXT7"/>
<feature type="chain" id="PRO_5022758159" evidence="2">
    <location>
        <begin position="26"/>
        <end position="114"/>
    </location>
</feature>
<dbReference type="Proteomes" id="UP000318053">
    <property type="component" value="Unassembled WGS sequence"/>
</dbReference>
<keyword evidence="4" id="KW-1185">Reference proteome</keyword>
<dbReference type="EMBL" id="SJPK01000004">
    <property type="protein sequence ID" value="TWT67369.1"/>
    <property type="molecule type" value="Genomic_DNA"/>
</dbReference>
<feature type="signal peptide" evidence="2">
    <location>
        <begin position="1"/>
        <end position="25"/>
    </location>
</feature>
<reference evidence="3 4" key="1">
    <citation type="submission" date="2019-02" db="EMBL/GenBank/DDBJ databases">
        <title>Deep-cultivation of Planctomycetes and their phenomic and genomic characterization uncovers novel biology.</title>
        <authorList>
            <person name="Wiegand S."/>
            <person name="Jogler M."/>
            <person name="Boedeker C."/>
            <person name="Pinto D."/>
            <person name="Vollmers J."/>
            <person name="Rivas-Marin E."/>
            <person name="Kohn T."/>
            <person name="Peeters S.H."/>
            <person name="Heuer A."/>
            <person name="Rast P."/>
            <person name="Oberbeckmann S."/>
            <person name="Bunk B."/>
            <person name="Jeske O."/>
            <person name="Meyerdierks A."/>
            <person name="Storesund J.E."/>
            <person name="Kallscheuer N."/>
            <person name="Luecker S."/>
            <person name="Lage O.M."/>
            <person name="Pohl T."/>
            <person name="Merkel B.J."/>
            <person name="Hornburger P."/>
            <person name="Mueller R.-W."/>
            <person name="Bruemmer F."/>
            <person name="Labrenz M."/>
            <person name="Spormann A.M."/>
            <person name="Op Den Camp H."/>
            <person name="Overmann J."/>
            <person name="Amann R."/>
            <person name="Jetten M.S.M."/>
            <person name="Mascher T."/>
            <person name="Medema M.H."/>
            <person name="Devos D.P."/>
            <person name="Kaster A.-K."/>
            <person name="Ovreas L."/>
            <person name="Rohde M."/>
            <person name="Galperin M.Y."/>
            <person name="Jogler C."/>
        </authorList>
    </citation>
    <scope>NUCLEOTIDE SEQUENCE [LARGE SCALE GENOMIC DNA]</scope>
    <source>
        <strain evidence="3 4">CA85</strain>
    </source>
</reference>
<gene>
    <name evidence="3" type="ORF">CA85_22190</name>
</gene>